<reference evidence="1 2" key="1">
    <citation type="submission" date="2020-04" db="EMBL/GenBank/DDBJ databases">
        <title>Zoogloea sp. G-4-1-14 isolated from soil.</title>
        <authorList>
            <person name="Dahal R.H."/>
        </authorList>
    </citation>
    <scope>NUCLEOTIDE SEQUENCE [LARGE SCALE GENOMIC DNA]</scope>
    <source>
        <strain evidence="1 2">G-4-1-14</strain>
    </source>
</reference>
<evidence type="ECO:0000313" key="1">
    <source>
        <dbReference type="EMBL" id="NML24560.1"/>
    </source>
</evidence>
<gene>
    <name evidence="1" type="ORF">HHL15_02290</name>
</gene>
<organism evidence="1 2">
    <name type="scientific">Zoogloea dura</name>
    <dbReference type="NCBI Taxonomy" id="2728840"/>
    <lineage>
        <taxon>Bacteria</taxon>
        <taxon>Pseudomonadati</taxon>
        <taxon>Pseudomonadota</taxon>
        <taxon>Betaproteobacteria</taxon>
        <taxon>Rhodocyclales</taxon>
        <taxon>Zoogloeaceae</taxon>
        <taxon>Zoogloea</taxon>
    </lineage>
</organism>
<sequence>MYLALPGGVSSPAPLVYRVDDGEAVLEVALTAMPDRRIGQFCIPVTRARLRFLAGDTQACSRLLSRLDLAMQRGGG</sequence>
<proteinExistence type="predicted"/>
<keyword evidence="2" id="KW-1185">Reference proteome</keyword>
<dbReference type="AlphaFoldDB" id="A0A848G0J0"/>
<dbReference type="Proteomes" id="UP000580043">
    <property type="component" value="Unassembled WGS sequence"/>
</dbReference>
<name>A0A848G0J0_9RHOO</name>
<accession>A0A848G0J0</accession>
<dbReference type="RefSeq" id="WP_169144178.1">
    <property type="nucleotide sequence ID" value="NZ_JABBGA010000001.1"/>
</dbReference>
<comment type="caution">
    <text evidence="1">The sequence shown here is derived from an EMBL/GenBank/DDBJ whole genome shotgun (WGS) entry which is preliminary data.</text>
</comment>
<evidence type="ECO:0000313" key="2">
    <source>
        <dbReference type="Proteomes" id="UP000580043"/>
    </source>
</evidence>
<protein>
    <submittedName>
        <fullName evidence="1">Uncharacterized protein</fullName>
    </submittedName>
</protein>
<dbReference type="EMBL" id="JABBGA010000001">
    <property type="protein sequence ID" value="NML24560.1"/>
    <property type="molecule type" value="Genomic_DNA"/>
</dbReference>